<evidence type="ECO:0000256" key="8">
    <source>
        <dbReference type="ARBA" id="ARBA00022801"/>
    </source>
</evidence>
<reference evidence="19 20" key="1">
    <citation type="journal article" date="2014" name="Genome Biol. Evol.">
        <title>The genome of the myxosporean Thelohanellus kitauei shows adaptations to nutrient acquisition within its fish host.</title>
        <authorList>
            <person name="Yang Y."/>
            <person name="Xiong J."/>
            <person name="Zhou Z."/>
            <person name="Huo F."/>
            <person name="Miao W."/>
            <person name="Ran C."/>
            <person name="Liu Y."/>
            <person name="Zhang J."/>
            <person name="Feng J."/>
            <person name="Wang M."/>
            <person name="Wang M."/>
            <person name="Wang L."/>
            <person name="Yao B."/>
        </authorList>
    </citation>
    <scope>NUCLEOTIDE SEQUENCE [LARGE SCALE GENOMIC DNA]</scope>
    <source>
        <strain evidence="19">Wuqing</strain>
    </source>
</reference>
<dbReference type="InterPro" id="IPR050164">
    <property type="entry name" value="Peptidase_C19"/>
</dbReference>
<proteinExistence type="inferred from homology"/>
<comment type="caution">
    <text evidence="19">The sequence shown here is derived from an EMBL/GenBank/DDBJ whole genome shotgun (WGS) entry which is preliminary data.</text>
</comment>
<dbReference type="Pfam" id="PF17807">
    <property type="entry name" value="zf-UBP_var"/>
    <property type="match status" value="1"/>
</dbReference>
<feature type="domain" description="UBA" evidence="16">
    <location>
        <begin position="597"/>
        <end position="638"/>
    </location>
</feature>
<feature type="domain" description="UBP-type" evidence="18">
    <location>
        <begin position="160"/>
        <end position="274"/>
    </location>
</feature>
<evidence type="ECO:0000313" key="20">
    <source>
        <dbReference type="Proteomes" id="UP000031668"/>
    </source>
</evidence>
<dbReference type="InterPro" id="IPR001394">
    <property type="entry name" value="Peptidase_C19_UCH"/>
</dbReference>
<dbReference type="SUPFAM" id="SSF54001">
    <property type="entry name" value="Cysteine proteinases"/>
    <property type="match status" value="1"/>
</dbReference>
<dbReference type="SUPFAM" id="SSF46934">
    <property type="entry name" value="UBA-like"/>
    <property type="match status" value="1"/>
</dbReference>
<keyword evidence="10 11" id="KW-0862">Zinc</keyword>
<dbReference type="InterPro" id="IPR015940">
    <property type="entry name" value="UBA"/>
</dbReference>
<dbReference type="PROSITE" id="PS00972">
    <property type="entry name" value="USP_1"/>
    <property type="match status" value="1"/>
</dbReference>
<evidence type="ECO:0000256" key="6">
    <source>
        <dbReference type="ARBA" id="ARBA00022771"/>
    </source>
</evidence>
<evidence type="ECO:0000259" key="17">
    <source>
        <dbReference type="PROSITE" id="PS50235"/>
    </source>
</evidence>
<feature type="binding site" evidence="13">
    <location>
        <position position="204"/>
    </location>
    <ligand>
        <name>Zn(2+)</name>
        <dbReference type="ChEBI" id="CHEBI:29105"/>
    </ligand>
</feature>
<dbReference type="SMART" id="SM00165">
    <property type="entry name" value="UBA"/>
    <property type="match status" value="2"/>
</dbReference>
<accession>A0A0C2N3R2</accession>
<dbReference type="PROSITE" id="PS50030">
    <property type="entry name" value="UBA"/>
    <property type="match status" value="2"/>
</dbReference>
<dbReference type="PROSITE" id="PS00973">
    <property type="entry name" value="USP_2"/>
    <property type="match status" value="1"/>
</dbReference>
<evidence type="ECO:0000256" key="5">
    <source>
        <dbReference type="ARBA" id="ARBA00022737"/>
    </source>
</evidence>
<evidence type="ECO:0000256" key="11">
    <source>
        <dbReference type="PIRNR" id="PIRNR016308"/>
    </source>
</evidence>
<evidence type="ECO:0000256" key="14">
    <source>
        <dbReference type="PROSITE-ProRule" id="PRU00502"/>
    </source>
</evidence>
<dbReference type="PANTHER" id="PTHR24006:SF664">
    <property type="entry name" value="UBIQUITIN CARBOXYL-TERMINAL HYDROLASE"/>
    <property type="match status" value="1"/>
</dbReference>
<dbReference type="Proteomes" id="UP000031668">
    <property type="component" value="Unassembled WGS sequence"/>
</dbReference>
<keyword evidence="3 11" id="KW-0645">Protease</keyword>
<dbReference type="GO" id="GO:0005634">
    <property type="term" value="C:nucleus"/>
    <property type="evidence" value="ECO:0007669"/>
    <property type="project" value="TreeGrafter"/>
</dbReference>
<dbReference type="PANTHER" id="PTHR24006">
    <property type="entry name" value="UBIQUITIN CARBOXYL-TERMINAL HYDROLASE"/>
    <property type="match status" value="1"/>
</dbReference>
<evidence type="ECO:0000256" key="3">
    <source>
        <dbReference type="ARBA" id="ARBA00022670"/>
    </source>
</evidence>
<keyword evidence="9 11" id="KW-0788">Thiol protease</keyword>
<dbReference type="OrthoDB" id="361536at2759"/>
<dbReference type="Pfam" id="PF00443">
    <property type="entry name" value="UCH"/>
    <property type="match status" value="1"/>
</dbReference>
<dbReference type="PIRSF" id="PIRSF016308">
    <property type="entry name" value="UBP"/>
    <property type="match status" value="1"/>
</dbReference>
<dbReference type="AlphaFoldDB" id="A0A0C2N3R2"/>
<evidence type="ECO:0000256" key="1">
    <source>
        <dbReference type="ARBA" id="ARBA00000707"/>
    </source>
</evidence>
<keyword evidence="6 14" id="KW-0863">Zinc-finger</keyword>
<dbReference type="Gene3D" id="1.10.8.10">
    <property type="entry name" value="DNA helicase RuvA subunit, C-terminal domain"/>
    <property type="match status" value="2"/>
</dbReference>
<keyword evidence="8 11" id="KW-0378">Hydrolase</keyword>
<evidence type="ECO:0000256" key="10">
    <source>
        <dbReference type="ARBA" id="ARBA00022833"/>
    </source>
</evidence>
<dbReference type="GO" id="GO:0008270">
    <property type="term" value="F:zinc ion binding"/>
    <property type="evidence" value="ECO:0007669"/>
    <property type="project" value="UniProtKB-UniRule"/>
</dbReference>
<dbReference type="SUPFAM" id="SSF57850">
    <property type="entry name" value="RING/U-box"/>
    <property type="match status" value="1"/>
</dbReference>
<dbReference type="InterPro" id="IPR009060">
    <property type="entry name" value="UBA-like_sf"/>
</dbReference>
<dbReference type="InterPro" id="IPR013083">
    <property type="entry name" value="Znf_RING/FYVE/PHD"/>
</dbReference>
<evidence type="ECO:0000256" key="7">
    <source>
        <dbReference type="ARBA" id="ARBA00022786"/>
    </source>
</evidence>
<comment type="similarity">
    <text evidence="2 11 15">Belongs to the peptidase C19 family.</text>
</comment>
<evidence type="ECO:0000256" key="4">
    <source>
        <dbReference type="ARBA" id="ARBA00022723"/>
    </source>
</evidence>
<dbReference type="PROSITE" id="PS50271">
    <property type="entry name" value="ZF_UBP"/>
    <property type="match status" value="1"/>
</dbReference>
<dbReference type="InterPro" id="IPR038765">
    <property type="entry name" value="Papain-like_cys_pep_sf"/>
</dbReference>
<evidence type="ECO:0000256" key="13">
    <source>
        <dbReference type="PIRSR" id="PIRSR016308-3"/>
    </source>
</evidence>
<dbReference type="OMA" id="FVPCEHT"/>
<evidence type="ECO:0000256" key="2">
    <source>
        <dbReference type="ARBA" id="ARBA00009085"/>
    </source>
</evidence>
<feature type="domain" description="UBA" evidence="16">
    <location>
        <begin position="647"/>
        <end position="687"/>
    </location>
</feature>
<feature type="active site" description="Proton acceptor" evidence="12">
    <location>
        <position position="733"/>
    </location>
</feature>
<dbReference type="GO" id="GO:0016579">
    <property type="term" value="P:protein deubiquitination"/>
    <property type="evidence" value="ECO:0007669"/>
    <property type="project" value="InterPro"/>
</dbReference>
<dbReference type="Gene3D" id="3.30.40.10">
    <property type="entry name" value="Zinc/RING finger domain, C3HC4 (zinc finger)"/>
    <property type="match status" value="2"/>
</dbReference>
<dbReference type="GO" id="GO:0005829">
    <property type="term" value="C:cytosol"/>
    <property type="evidence" value="ECO:0007669"/>
    <property type="project" value="TreeGrafter"/>
</dbReference>
<dbReference type="GO" id="GO:0006508">
    <property type="term" value="P:proteolysis"/>
    <property type="evidence" value="ECO:0007669"/>
    <property type="project" value="UniProtKB-KW"/>
</dbReference>
<sequence>MESVLLNDQLLNSLNLYYSSYENASDIWTEECLYCYTNLTNSSDEFYICLKKYIGFCSKHISSYLSTDKKFFIMFKRVPKPVDVANKKPTMLAIGVEGGFLSDKYHDYRFLIVGDSLHGIKTINYADPGFLTKDISFLIESDILYKKSSAQHIWYDQDSVESKYSESLAQLPFSGQIPTSGWKCCQCDLTLNLWLNLTDGSIRCGRSSLLFGMSHLMLEGNNHSQLHYQNTKFPLVVKLTSLGPKSVEVYSYAEDSMVIDSSLDKHLEHFGINRQALVPLEPTIKEREIEINSNFKIEVDAILEKGVKLNQLWGPGYTGIINLGNSCYMASVLQVLFSFPEITERFTVDFPYHFMTSQAEDLVKSINFQLCKLNCHMYSGEYSEPDFDTDGNPIRGDSGIRPMMLKKALTSSHAEFKGFTQQDAAEFFLFFLNKLSETKTAEIDSLFNFSIKEYYQSNLDPSQIVIRHSRENILRISIQAIKSGFVAQTSDSDKREKIEWETCMELLCSPKPMDCMTVNGQVGPASIFNRLGSLPRYLVLQICRYSLDFATLSTVKINVSLCPPLVLDLAKYVETPDFSKTEKISLKLEDKGVPFSEFDLEIFNELSKMGFDSNHILSAIFATKSAGLNQAIEWIISNPVNAQNSEVVSPESIELITAMGFQQDQAEKALKIKSGNTEQAIEYLLTNIHSLESDYLKIARAVPEDTCCINPADAVYELCGFISHMGNSPTIGHYVCHVYKDDQWVLFNDENVAESIDPPFDFGYLYFYRIKQNNF</sequence>
<dbReference type="InterPro" id="IPR001607">
    <property type="entry name" value="Znf_UBP"/>
</dbReference>
<evidence type="ECO:0000259" key="16">
    <source>
        <dbReference type="PROSITE" id="PS50030"/>
    </source>
</evidence>
<dbReference type="EC" id="3.4.19.12" evidence="11 15"/>
<name>A0A0C2N3R2_THEKT</name>
<dbReference type="InterPro" id="IPR028889">
    <property type="entry name" value="USP"/>
</dbReference>
<dbReference type="Gene3D" id="3.90.70.10">
    <property type="entry name" value="Cysteine proteinases"/>
    <property type="match status" value="1"/>
</dbReference>
<dbReference type="InterPro" id="IPR041432">
    <property type="entry name" value="UBP13_Znf-UBP_var"/>
</dbReference>
<gene>
    <name evidence="19" type="ORF">RF11_09992</name>
</gene>
<keyword evidence="20" id="KW-1185">Reference proteome</keyword>
<evidence type="ECO:0000313" key="19">
    <source>
        <dbReference type="EMBL" id="KII70965.1"/>
    </source>
</evidence>
<organism evidence="19 20">
    <name type="scientific">Thelohanellus kitauei</name>
    <name type="common">Myxosporean</name>
    <dbReference type="NCBI Taxonomy" id="669202"/>
    <lineage>
        <taxon>Eukaryota</taxon>
        <taxon>Metazoa</taxon>
        <taxon>Cnidaria</taxon>
        <taxon>Myxozoa</taxon>
        <taxon>Myxosporea</taxon>
        <taxon>Bivalvulida</taxon>
        <taxon>Platysporina</taxon>
        <taxon>Myxobolidae</taxon>
        <taxon>Thelohanellus</taxon>
    </lineage>
</organism>
<comment type="catalytic activity">
    <reaction evidence="1 11 15">
        <text>Thiol-dependent hydrolysis of ester, thioester, amide, peptide and isopeptide bonds formed by the C-terminal Gly of ubiquitin (a 76-residue protein attached to proteins as an intracellular targeting signal).</text>
        <dbReference type="EC" id="3.4.19.12"/>
    </reaction>
</comment>
<feature type="domain" description="USP" evidence="17">
    <location>
        <begin position="318"/>
        <end position="771"/>
    </location>
</feature>
<keyword evidence="5" id="KW-0677">Repeat</keyword>
<evidence type="ECO:0000256" key="12">
    <source>
        <dbReference type="PIRSR" id="PIRSR016308-1"/>
    </source>
</evidence>
<dbReference type="InterPro" id="IPR016652">
    <property type="entry name" value="Ubiquitinyl_hydrolase"/>
</dbReference>
<feature type="binding site" evidence="13">
    <location>
        <position position="184"/>
    </location>
    <ligand>
        <name>Zn(2+)</name>
        <dbReference type="ChEBI" id="CHEBI:29105"/>
    </ligand>
</feature>
<feature type="binding site" evidence="13">
    <location>
        <position position="187"/>
    </location>
    <ligand>
        <name>Zn(2+)</name>
        <dbReference type="ChEBI" id="CHEBI:29105"/>
    </ligand>
</feature>
<dbReference type="GO" id="GO:0004843">
    <property type="term" value="F:cysteine-type deubiquitinase activity"/>
    <property type="evidence" value="ECO:0007669"/>
    <property type="project" value="UniProtKB-UniRule"/>
</dbReference>
<dbReference type="SMART" id="SM00290">
    <property type="entry name" value="ZnF_UBP"/>
    <property type="match status" value="1"/>
</dbReference>
<keyword evidence="7 11" id="KW-0833">Ubl conjugation pathway</keyword>
<dbReference type="Pfam" id="PF00627">
    <property type="entry name" value="UBA"/>
    <property type="match status" value="1"/>
</dbReference>
<feature type="binding site" evidence="13">
    <location>
        <position position="223"/>
    </location>
    <ligand>
        <name>Zn(2+)</name>
        <dbReference type="ChEBI" id="CHEBI:29105"/>
    </ligand>
</feature>
<evidence type="ECO:0000256" key="9">
    <source>
        <dbReference type="ARBA" id="ARBA00022807"/>
    </source>
</evidence>
<dbReference type="Pfam" id="PF02148">
    <property type="entry name" value="zf-UBP"/>
    <property type="match status" value="1"/>
</dbReference>
<dbReference type="PROSITE" id="PS50235">
    <property type="entry name" value="USP_3"/>
    <property type="match status" value="1"/>
</dbReference>
<dbReference type="InterPro" id="IPR018200">
    <property type="entry name" value="USP_CS"/>
</dbReference>
<keyword evidence="4 11" id="KW-0479">Metal-binding</keyword>
<feature type="active site" description="Nucleophile" evidence="12">
    <location>
        <position position="327"/>
    </location>
</feature>
<evidence type="ECO:0000256" key="15">
    <source>
        <dbReference type="RuleBase" id="RU366025"/>
    </source>
</evidence>
<evidence type="ECO:0000259" key="18">
    <source>
        <dbReference type="PROSITE" id="PS50271"/>
    </source>
</evidence>
<protein>
    <recommendedName>
        <fullName evidence="11 15">Ubiquitin carboxyl-terminal hydrolase</fullName>
        <ecNumber evidence="11 15">3.4.19.12</ecNumber>
    </recommendedName>
</protein>
<dbReference type="EMBL" id="JWZT01001910">
    <property type="protein sequence ID" value="KII70965.1"/>
    <property type="molecule type" value="Genomic_DNA"/>
</dbReference>